<dbReference type="SUPFAM" id="SSF64288">
    <property type="entry name" value="Chorismate lyase-like"/>
    <property type="match status" value="1"/>
</dbReference>
<dbReference type="CDD" id="cd07377">
    <property type="entry name" value="WHTH_GntR"/>
    <property type="match status" value="1"/>
</dbReference>
<protein>
    <submittedName>
        <fullName evidence="5">GntR family transcriptional regulator</fullName>
    </submittedName>
</protein>
<dbReference type="Pfam" id="PF00392">
    <property type="entry name" value="GntR"/>
    <property type="match status" value="1"/>
</dbReference>
<dbReference type="SUPFAM" id="SSF46785">
    <property type="entry name" value="Winged helix' DNA-binding domain"/>
    <property type="match status" value="1"/>
</dbReference>
<evidence type="ECO:0000259" key="4">
    <source>
        <dbReference type="PROSITE" id="PS50949"/>
    </source>
</evidence>
<dbReference type="InterPro" id="IPR036388">
    <property type="entry name" value="WH-like_DNA-bd_sf"/>
</dbReference>
<dbReference type="PROSITE" id="PS50949">
    <property type="entry name" value="HTH_GNTR"/>
    <property type="match status" value="1"/>
</dbReference>
<dbReference type="EMBL" id="QXJM01000014">
    <property type="protein sequence ID" value="RIE05221.1"/>
    <property type="molecule type" value="Genomic_DNA"/>
</dbReference>
<sequence>MSEEMDILDHMIESIQSGTYEPDDKLPSENEFAERFKVPRMTVRKAYLRLQELGYAYSMQGKGNFVKDRHQRIPLALSSRESFSRKMKDLGFDYESRNLFCDQIETNNKIYEALGAEEGGRVFRVGRLRLIDKQPIALHISYVSESLFPDIGTVGREITSMYEFYESRGYHTFRYTQSLLSVTFPSKYERELFACAGVNPLLVLESEHIDDVSGNTLEYSKIMYREIFSPMSYEGVGAA</sequence>
<dbReference type="AlphaFoldDB" id="A0A398D154"/>
<accession>A0A398D154</accession>
<feature type="domain" description="HTH gntR-type" evidence="4">
    <location>
        <begin position="1"/>
        <end position="69"/>
    </location>
</feature>
<dbReference type="InterPro" id="IPR036390">
    <property type="entry name" value="WH_DNA-bd_sf"/>
</dbReference>
<evidence type="ECO:0000256" key="3">
    <source>
        <dbReference type="ARBA" id="ARBA00023163"/>
    </source>
</evidence>
<dbReference type="RefSeq" id="WP_119147453.1">
    <property type="nucleotide sequence ID" value="NZ_QXJM01000014.1"/>
</dbReference>
<dbReference type="InterPro" id="IPR011663">
    <property type="entry name" value="UTRA"/>
</dbReference>
<evidence type="ECO:0000256" key="2">
    <source>
        <dbReference type="ARBA" id="ARBA00023125"/>
    </source>
</evidence>
<dbReference type="Proteomes" id="UP000266340">
    <property type="component" value="Unassembled WGS sequence"/>
</dbReference>
<dbReference type="PRINTS" id="PR00035">
    <property type="entry name" value="HTHGNTR"/>
</dbReference>
<name>A0A398D154_9BACL</name>
<comment type="caution">
    <text evidence="5">The sequence shown here is derived from an EMBL/GenBank/DDBJ whole genome shotgun (WGS) entry which is preliminary data.</text>
</comment>
<dbReference type="InterPro" id="IPR028978">
    <property type="entry name" value="Chorismate_lyase_/UTRA_dom_sf"/>
</dbReference>
<dbReference type="Pfam" id="PF07702">
    <property type="entry name" value="UTRA"/>
    <property type="match status" value="1"/>
</dbReference>
<evidence type="ECO:0000256" key="1">
    <source>
        <dbReference type="ARBA" id="ARBA00023015"/>
    </source>
</evidence>
<keyword evidence="6" id="KW-1185">Reference proteome</keyword>
<evidence type="ECO:0000313" key="5">
    <source>
        <dbReference type="EMBL" id="RIE05221.1"/>
    </source>
</evidence>
<dbReference type="SMART" id="SM00345">
    <property type="entry name" value="HTH_GNTR"/>
    <property type="match status" value="1"/>
</dbReference>
<gene>
    <name evidence="5" type="ORF">D3H35_01490</name>
</gene>
<dbReference type="OrthoDB" id="457376at2"/>
<evidence type="ECO:0000313" key="6">
    <source>
        <dbReference type="Proteomes" id="UP000266340"/>
    </source>
</evidence>
<keyword evidence="3" id="KW-0804">Transcription</keyword>
<dbReference type="SMART" id="SM00866">
    <property type="entry name" value="UTRA"/>
    <property type="match status" value="1"/>
</dbReference>
<dbReference type="InterPro" id="IPR050679">
    <property type="entry name" value="Bact_HTH_transcr_reg"/>
</dbReference>
<reference evidence="5 6" key="1">
    <citation type="submission" date="2018-09" db="EMBL/GenBank/DDBJ databases">
        <title>Cohnella cavernae sp. nov., isolated from a karst cave.</title>
        <authorList>
            <person name="Zhu H."/>
        </authorList>
    </citation>
    <scope>NUCLEOTIDE SEQUENCE [LARGE SCALE GENOMIC DNA]</scope>
    <source>
        <strain evidence="5 6">K2E09-144</strain>
    </source>
</reference>
<keyword evidence="1" id="KW-0805">Transcription regulation</keyword>
<organism evidence="5 6">
    <name type="scientific">Cohnella faecalis</name>
    <dbReference type="NCBI Taxonomy" id="2315694"/>
    <lineage>
        <taxon>Bacteria</taxon>
        <taxon>Bacillati</taxon>
        <taxon>Bacillota</taxon>
        <taxon>Bacilli</taxon>
        <taxon>Bacillales</taxon>
        <taxon>Paenibacillaceae</taxon>
        <taxon>Cohnella</taxon>
    </lineage>
</organism>
<dbReference type="GO" id="GO:0003677">
    <property type="term" value="F:DNA binding"/>
    <property type="evidence" value="ECO:0007669"/>
    <property type="project" value="UniProtKB-KW"/>
</dbReference>
<dbReference type="Gene3D" id="1.10.10.10">
    <property type="entry name" value="Winged helix-like DNA-binding domain superfamily/Winged helix DNA-binding domain"/>
    <property type="match status" value="1"/>
</dbReference>
<proteinExistence type="predicted"/>
<dbReference type="PANTHER" id="PTHR44846">
    <property type="entry name" value="MANNOSYL-D-GLYCERATE TRANSPORT/METABOLISM SYSTEM REPRESSOR MNGR-RELATED"/>
    <property type="match status" value="1"/>
</dbReference>
<dbReference type="InterPro" id="IPR000524">
    <property type="entry name" value="Tscrpt_reg_HTH_GntR"/>
</dbReference>
<keyword evidence="2" id="KW-0238">DNA-binding</keyword>
<dbReference type="GO" id="GO:0003700">
    <property type="term" value="F:DNA-binding transcription factor activity"/>
    <property type="evidence" value="ECO:0007669"/>
    <property type="project" value="InterPro"/>
</dbReference>
<dbReference type="GO" id="GO:0045892">
    <property type="term" value="P:negative regulation of DNA-templated transcription"/>
    <property type="evidence" value="ECO:0007669"/>
    <property type="project" value="TreeGrafter"/>
</dbReference>
<dbReference type="PANTHER" id="PTHR44846:SF1">
    <property type="entry name" value="MANNOSYL-D-GLYCERATE TRANSPORT_METABOLISM SYSTEM REPRESSOR MNGR-RELATED"/>
    <property type="match status" value="1"/>
</dbReference>
<dbReference type="Gene3D" id="3.40.1410.10">
    <property type="entry name" value="Chorismate lyase-like"/>
    <property type="match status" value="1"/>
</dbReference>